<accession>A0A4P8IKZ2</accession>
<dbReference type="PANTHER" id="PTHR43745:SF2">
    <property type="entry name" value="NITROREDUCTASE MJ1384-RELATED"/>
    <property type="match status" value="1"/>
</dbReference>
<dbReference type="Proteomes" id="UP000298656">
    <property type="component" value="Chromosome 1"/>
</dbReference>
<dbReference type="Gene3D" id="3.40.109.10">
    <property type="entry name" value="NADH Oxidase"/>
    <property type="match status" value="1"/>
</dbReference>
<dbReference type="PANTHER" id="PTHR43745">
    <property type="entry name" value="NITROREDUCTASE MJ1384-RELATED"/>
    <property type="match status" value="1"/>
</dbReference>
<dbReference type="EMBL" id="CP040077">
    <property type="protein sequence ID" value="QCP49548.1"/>
    <property type="molecule type" value="Genomic_DNA"/>
</dbReference>
<organism evidence="2 3">
    <name type="scientific">Trinickia violacea</name>
    <dbReference type="NCBI Taxonomy" id="2571746"/>
    <lineage>
        <taxon>Bacteria</taxon>
        <taxon>Pseudomonadati</taxon>
        <taxon>Pseudomonadota</taxon>
        <taxon>Betaproteobacteria</taxon>
        <taxon>Burkholderiales</taxon>
        <taxon>Burkholderiaceae</taxon>
        <taxon>Trinickia</taxon>
    </lineage>
</organism>
<dbReference type="GO" id="GO:0016491">
    <property type="term" value="F:oxidoreductase activity"/>
    <property type="evidence" value="ECO:0007669"/>
    <property type="project" value="InterPro"/>
</dbReference>
<reference evidence="2 3" key="1">
    <citation type="submission" date="2019-05" db="EMBL/GenBank/DDBJ databases">
        <title>Burkholderia sp. DHOD12, isolated from subtropical forest soil.</title>
        <authorList>
            <person name="Gao Z.-H."/>
            <person name="Qiu L.-H."/>
        </authorList>
    </citation>
    <scope>NUCLEOTIDE SEQUENCE [LARGE SCALE GENOMIC DNA]</scope>
    <source>
        <strain evidence="2 3">DHOD12</strain>
    </source>
</reference>
<dbReference type="NCBIfam" id="TIGR03605">
    <property type="entry name" value="antibiot_sagB"/>
    <property type="match status" value="1"/>
</dbReference>
<dbReference type="InterPro" id="IPR000415">
    <property type="entry name" value="Nitroreductase-like"/>
</dbReference>
<dbReference type="AlphaFoldDB" id="A0A4P8IKZ2"/>
<proteinExistence type="predicted"/>
<evidence type="ECO:0000259" key="1">
    <source>
        <dbReference type="Pfam" id="PF00881"/>
    </source>
</evidence>
<dbReference type="OrthoDB" id="9802775at2"/>
<evidence type="ECO:0000313" key="3">
    <source>
        <dbReference type="Proteomes" id="UP000298656"/>
    </source>
</evidence>
<protein>
    <submittedName>
        <fullName evidence="2">SagB/ThcOx family dehydrogenase</fullName>
    </submittedName>
</protein>
<evidence type="ECO:0000313" key="2">
    <source>
        <dbReference type="EMBL" id="QCP49548.1"/>
    </source>
</evidence>
<dbReference type="Pfam" id="PF00881">
    <property type="entry name" value="Nitroreductase"/>
    <property type="match status" value="1"/>
</dbReference>
<name>A0A4P8IKZ2_9BURK</name>
<dbReference type="KEGG" id="tvl:FAZ95_10415"/>
<dbReference type="SUPFAM" id="SSF55469">
    <property type="entry name" value="FMN-dependent nitroreductase-like"/>
    <property type="match status" value="1"/>
</dbReference>
<gene>
    <name evidence="2" type="ORF">FAZ95_10415</name>
</gene>
<dbReference type="InterPro" id="IPR052544">
    <property type="entry name" value="Bacteriocin_Proc_Enz"/>
</dbReference>
<feature type="domain" description="Nitroreductase" evidence="1">
    <location>
        <begin position="148"/>
        <end position="337"/>
    </location>
</feature>
<sequence length="365" mass="40520">MALKQDPTIFVRIINGKLILWDYSSHSQYEIGHQHIQRILEISNGSAISNSSVDSDIANSGIFKEDGRDFKKWGWDCLSHIFHVGTQIVLDEGANLPVDDSYEGYVAYCASIIDKVPETRYARDGDPIALPAPDKHFEVVPTLADALMARKTSRSFTPSPVTLQTVANSLYWTFGAVHGDTRQDMREAGLLPVGYRRTSPSGGSLQPSEAYLVALNVKGLAAGIYHYRSFSHQLTLVTPDIDGETIGSLLCAQMFAKDLAFGVFVTSCFDKMWWKYPHSRAYRVALLDVGCLAQTFQLVTTGLGLDSWLTGYFLDREINKLLAVDEMRESVLFFFGAGIGNGTPFAPEALRALDRMRERQRGSSE</sequence>
<dbReference type="RefSeq" id="WP_137332373.1">
    <property type="nucleotide sequence ID" value="NZ_CP040077.1"/>
</dbReference>
<dbReference type="InterPro" id="IPR020051">
    <property type="entry name" value="SagB-type_dehydrogenase"/>
</dbReference>
<dbReference type="CDD" id="cd02142">
    <property type="entry name" value="McbC_SagB-like_oxidoreductase"/>
    <property type="match status" value="1"/>
</dbReference>
<dbReference type="InterPro" id="IPR029479">
    <property type="entry name" value="Nitroreductase"/>
</dbReference>
<keyword evidence="3" id="KW-1185">Reference proteome</keyword>